<gene>
    <name evidence="6" type="ordered locus">CNC03360</name>
</gene>
<dbReference type="GeneID" id="3256570"/>
<name>Q5KKD7_CRYD1</name>
<evidence type="ECO:0000256" key="3">
    <source>
        <dbReference type="ARBA" id="ARBA00023163"/>
    </source>
</evidence>
<feature type="region of interest" description="Disordered" evidence="4">
    <location>
        <begin position="1"/>
        <end position="210"/>
    </location>
</feature>
<dbReference type="GO" id="GO:0000289">
    <property type="term" value="P:nuclear-transcribed mRNA poly(A) tail shortening"/>
    <property type="evidence" value="ECO:0000318"/>
    <property type="project" value="GO_Central"/>
</dbReference>
<sequence>MFYATAGQQATQQPPTSRIAGYPRNGPPGFSVRSSDPNDFPALGSHNQHNSSYIAQNQGGQSSANASHQNSQLQQQQHLYMQQQQQQQQQQLGVTPAPPPGISGPTASAPSQSNGGLTEEFPALGASSESKDGRMANFFRNPSSVHQPIPSSPSPLPNGTSNASASQSADATPSTNPPHPQSGIGGPASTTDSWQRQSPRHTEPVVRPVQQILSSPVDRWGLKALLFEIQMHMNKTDRGMMVFGEDLEELGVDINSEEALYPTFVTPWAEPNSLPPPQIEESFHIPQCYYVHAPPVESKLQNFAEDTLFLAFYMSPQDVLQLRVAEELYARGWRYHTELQTWLTSPTLASIDLSKADRSSGQPNWIRGPFAYLDTRTWVRQRTAEDFTIDANVLELTKLADDVIREEAARKEAQKSPGGVPVNGQNQAQSQGQQNQGQALSYQR</sequence>
<feature type="compositionally biased region" description="Low complexity" evidence="4">
    <location>
        <begin position="61"/>
        <end position="91"/>
    </location>
</feature>
<dbReference type="InterPro" id="IPR007282">
    <property type="entry name" value="NOT2/3/5_C"/>
</dbReference>
<reference evidence="6 7" key="1">
    <citation type="journal article" date="2005" name="Science">
        <title>The genome of the basidiomycetous yeast and human pathogen Cryptococcus neoformans.</title>
        <authorList>
            <person name="Loftus B.J."/>
            <person name="Fung E."/>
            <person name="Roncaglia P."/>
            <person name="Rowley D."/>
            <person name="Amedeo P."/>
            <person name="Bruno D."/>
            <person name="Vamathevan J."/>
            <person name="Miranda M."/>
            <person name="Anderson I.J."/>
            <person name="Fraser J.A."/>
            <person name="Allen J.E."/>
            <person name="Bosdet I.E."/>
            <person name="Brent M.R."/>
            <person name="Chiu R."/>
            <person name="Doering T.L."/>
            <person name="Donlin M.J."/>
            <person name="D'Souza C.A."/>
            <person name="Fox D.S."/>
            <person name="Grinberg V."/>
            <person name="Fu J."/>
            <person name="Fukushima M."/>
            <person name="Haas B.J."/>
            <person name="Huang J.C."/>
            <person name="Janbon G."/>
            <person name="Jones S.J."/>
            <person name="Koo H.L."/>
            <person name="Krzywinski M.I."/>
            <person name="Kwon-Chung J.K."/>
            <person name="Lengeler K.B."/>
            <person name="Maiti R."/>
            <person name="Marra M.A."/>
            <person name="Marra R.E."/>
            <person name="Mathewson C.A."/>
            <person name="Mitchell T.G."/>
            <person name="Pertea M."/>
            <person name="Riggs F.R."/>
            <person name="Salzberg S.L."/>
            <person name="Schein J.E."/>
            <person name="Shvartsbeyn A."/>
            <person name="Shin H."/>
            <person name="Shumway M."/>
            <person name="Specht C.A."/>
            <person name="Suh B.B."/>
            <person name="Tenney A."/>
            <person name="Utterback T.R."/>
            <person name="Wickes B.L."/>
            <person name="Wortman J.R."/>
            <person name="Wye N.H."/>
            <person name="Kronstad J.W."/>
            <person name="Lodge J.K."/>
            <person name="Heitman J."/>
            <person name="Davis R.W."/>
            <person name="Fraser C.M."/>
            <person name="Hyman R.W."/>
        </authorList>
    </citation>
    <scope>NUCLEOTIDE SEQUENCE [LARGE SCALE GENOMIC DNA]</scope>
    <source>
        <strain evidence="7">JEC21 / ATCC MYA-565</strain>
    </source>
</reference>
<feature type="compositionally biased region" description="Polar residues" evidence="4">
    <location>
        <begin position="45"/>
        <end position="60"/>
    </location>
</feature>
<dbReference type="OMA" id="DSYEYYI"/>
<feature type="domain" description="NOT2/NOT3/NOT5 C-terminal" evidence="5">
    <location>
        <begin position="262"/>
        <end position="393"/>
    </location>
</feature>
<feature type="compositionally biased region" description="Polar residues" evidence="4">
    <location>
        <begin position="188"/>
        <end position="197"/>
    </location>
</feature>
<protein>
    <recommendedName>
        <fullName evidence="5">NOT2/NOT3/NOT5 C-terminal domain-containing protein</fullName>
    </recommendedName>
</protein>
<dbReference type="OrthoDB" id="25391at2759"/>
<evidence type="ECO:0000313" key="7">
    <source>
        <dbReference type="Proteomes" id="UP000002149"/>
    </source>
</evidence>
<dbReference type="GO" id="GO:0006355">
    <property type="term" value="P:regulation of DNA-templated transcription"/>
    <property type="evidence" value="ECO:0007669"/>
    <property type="project" value="InterPro"/>
</dbReference>
<dbReference type="InParanoid" id="Q5KKD7"/>
<accession>Q55VV2</accession>
<feature type="compositionally biased region" description="Polar residues" evidence="4">
    <location>
        <begin position="157"/>
        <end position="174"/>
    </location>
</feature>
<evidence type="ECO:0000256" key="1">
    <source>
        <dbReference type="ARBA" id="ARBA00007682"/>
    </source>
</evidence>
<dbReference type="AlphaFoldDB" id="Q5KKD7"/>
<dbReference type="STRING" id="214684.Q5KKD7"/>
<feature type="region of interest" description="Disordered" evidence="4">
    <location>
        <begin position="408"/>
        <end position="444"/>
    </location>
</feature>
<proteinExistence type="inferred from homology"/>
<feature type="compositionally biased region" description="Low complexity" evidence="4">
    <location>
        <begin position="423"/>
        <end position="444"/>
    </location>
</feature>
<dbReference type="EMBL" id="AE017343">
    <property type="protein sequence ID" value="AAW42357.1"/>
    <property type="molecule type" value="Genomic_DNA"/>
</dbReference>
<dbReference type="PANTHER" id="PTHR23326">
    <property type="entry name" value="CCR4 NOT-RELATED"/>
    <property type="match status" value="1"/>
</dbReference>
<feature type="compositionally biased region" description="Low complexity" evidence="4">
    <location>
        <begin position="1"/>
        <end position="16"/>
    </location>
</feature>
<dbReference type="Gene3D" id="2.30.30.1020">
    <property type="entry name" value="CCR4-NOT complex subunit 2/3/5, C-terminal domain"/>
    <property type="match status" value="1"/>
</dbReference>
<dbReference type="KEGG" id="cne:CNC03360"/>
<dbReference type="FunCoup" id="Q5KKD7">
    <property type="interactions" value="48"/>
</dbReference>
<dbReference type="VEuPathDB" id="FungiDB:CNC03360"/>
<dbReference type="GO" id="GO:0000932">
    <property type="term" value="C:P-body"/>
    <property type="evidence" value="ECO:0000318"/>
    <property type="project" value="GO_Central"/>
</dbReference>
<dbReference type="PaxDb" id="214684-Q5KKD7"/>
<dbReference type="eggNOG" id="KOG2151">
    <property type="taxonomic scope" value="Eukaryota"/>
</dbReference>
<dbReference type="GO" id="GO:0030015">
    <property type="term" value="C:CCR4-NOT core complex"/>
    <property type="evidence" value="ECO:0000318"/>
    <property type="project" value="GO_Central"/>
</dbReference>
<evidence type="ECO:0000256" key="4">
    <source>
        <dbReference type="SAM" id="MobiDB-lite"/>
    </source>
</evidence>
<evidence type="ECO:0000313" key="6">
    <source>
        <dbReference type="EMBL" id="AAW42357.1"/>
    </source>
</evidence>
<evidence type="ECO:0000256" key="2">
    <source>
        <dbReference type="ARBA" id="ARBA00023015"/>
    </source>
</evidence>
<accession>Q5KKD7</accession>
<dbReference type="RefSeq" id="XP_569664.1">
    <property type="nucleotide sequence ID" value="XM_569664.2"/>
</dbReference>
<keyword evidence="3" id="KW-0804">Transcription</keyword>
<organism evidence="6 7">
    <name type="scientific">Cryptococcus deneoformans (strain JEC21 / ATCC MYA-565)</name>
    <name type="common">Cryptococcus neoformans var. neoformans serotype D</name>
    <dbReference type="NCBI Taxonomy" id="214684"/>
    <lineage>
        <taxon>Eukaryota</taxon>
        <taxon>Fungi</taxon>
        <taxon>Dikarya</taxon>
        <taxon>Basidiomycota</taxon>
        <taxon>Agaricomycotina</taxon>
        <taxon>Tremellomycetes</taxon>
        <taxon>Tremellales</taxon>
        <taxon>Cryptococcaceae</taxon>
        <taxon>Cryptococcus</taxon>
        <taxon>Cryptococcus neoformans species complex</taxon>
    </lineage>
</organism>
<dbReference type="InterPro" id="IPR040168">
    <property type="entry name" value="Not2/3/5"/>
</dbReference>
<evidence type="ECO:0000259" key="5">
    <source>
        <dbReference type="Pfam" id="PF04153"/>
    </source>
</evidence>
<keyword evidence="7" id="KW-1185">Reference proteome</keyword>
<dbReference type="InterPro" id="IPR038635">
    <property type="entry name" value="CCR4-NOT_su2/3/5_C_sf"/>
</dbReference>
<comment type="similarity">
    <text evidence="1">Belongs to the CNOT2/3/5 family.</text>
</comment>
<feature type="compositionally biased region" description="Polar residues" evidence="4">
    <location>
        <begin position="105"/>
        <end position="116"/>
    </location>
</feature>
<dbReference type="Pfam" id="PF04153">
    <property type="entry name" value="NOT2_3_5_C"/>
    <property type="match status" value="1"/>
</dbReference>
<dbReference type="HOGENOM" id="CLU_619653_0_0_1"/>
<keyword evidence="2" id="KW-0805">Transcription regulation</keyword>
<dbReference type="Proteomes" id="UP000002149">
    <property type="component" value="Chromosome 3"/>
</dbReference>